<protein>
    <submittedName>
        <fullName evidence="1">Uncharacterized protein</fullName>
    </submittedName>
</protein>
<dbReference type="EMBL" id="GBXM01099223">
    <property type="protein sequence ID" value="JAH09354.1"/>
    <property type="molecule type" value="Transcribed_RNA"/>
</dbReference>
<reference evidence="1" key="2">
    <citation type="journal article" date="2015" name="Fish Shellfish Immunol.">
        <title>Early steps in the European eel (Anguilla anguilla)-Vibrio vulnificus interaction in the gills: Role of the RtxA13 toxin.</title>
        <authorList>
            <person name="Callol A."/>
            <person name="Pajuelo D."/>
            <person name="Ebbesson L."/>
            <person name="Teles M."/>
            <person name="MacKenzie S."/>
            <person name="Amaro C."/>
        </authorList>
    </citation>
    <scope>NUCLEOTIDE SEQUENCE</scope>
</reference>
<proteinExistence type="predicted"/>
<sequence>MQPSRLDAEPRKRSEGDWCCFNVVSFSPQAVATGLLY</sequence>
<reference evidence="1" key="1">
    <citation type="submission" date="2014-11" db="EMBL/GenBank/DDBJ databases">
        <authorList>
            <person name="Amaro Gonzalez C."/>
        </authorList>
    </citation>
    <scope>NUCLEOTIDE SEQUENCE</scope>
</reference>
<accession>A0A0E9PXZ7</accession>
<organism evidence="1">
    <name type="scientific">Anguilla anguilla</name>
    <name type="common">European freshwater eel</name>
    <name type="synonym">Muraena anguilla</name>
    <dbReference type="NCBI Taxonomy" id="7936"/>
    <lineage>
        <taxon>Eukaryota</taxon>
        <taxon>Metazoa</taxon>
        <taxon>Chordata</taxon>
        <taxon>Craniata</taxon>
        <taxon>Vertebrata</taxon>
        <taxon>Euteleostomi</taxon>
        <taxon>Actinopterygii</taxon>
        <taxon>Neopterygii</taxon>
        <taxon>Teleostei</taxon>
        <taxon>Anguilliformes</taxon>
        <taxon>Anguillidae</taxon>
        <taxon>Anguilla</taxon>
    </lineage>
</organism>
<dbReference type="AlphaFoldDB" id="A0A0E9PXZ7"/>
<evidence type="ECO:0000313" key="1">
    <source>
        <dbReference type="EMBL" id="JAH09354.1"/>
    </source>
</evidence>
<name>A0A0E9PXZ7_ANGAN</name>